<comment type="subcellular location">
    <subcellularLocation>
        <location evidence="1">Cytoplasm</location>
    </subcellularLocation>
</comment>
<evidence type="ECO:0000256" key="2">
    <source>
        <dbReference type="ARBA" id="ARBA00008020"/>
    </source>
</evidence>
<dbReference type="Gene3D" id="3.30.260.10">
    <property type="entry name" value="TCP-1-like chaperonin intermediate domain"/>
    <property type="match status" value="1"/>
</dbReference>
<dbReference type="InterPro" id="IPR027413">
    <property type="entry name" value="GROEL-like_equatorial_sf"/>
</dbReference>
<dbReference type="NCBIfam" id="NF041083">
    <property type="entry name" value="thermosome_beta"/>
    <property type="match status" value="1"/>
</dbReference>
<evidence type="ECO:0000256" key="3">
    <source>
        <dbReference type="ARBA" id="ARBA00011531"/>
    </source>
</evidence>
<dbReference type="PROSITE" id="PS00995">
    <property type="entry name" value="TCP1_3"/>
    <property type="match status" value="1"/>
</dbReference>
<name>A0AAW0QLG1_9PEZI</name>
<dbReference type="GO" id="GO:0051082">
    <property type="term" value="F:unfolded protein binding"/>
    <property type="evidence" value="ECO:0007669"/>
    <property type="project" value="InterPro"/>
</dbReference>
<keyword evidence="7 10" id="KW-0067">ATP-binding</keyword>
<keyword evidence="5" id="KW-0963">Cytoplasm</keyword>
<reference evidence="11 12" key="1">
    <citation type="submission" date="2023-01" db="EMBL/GenBank/DDBJ databases">
        <title>Analysis of 21 Apiospora genomes using comparative genomics revels a genus with tremendous synthesis potential of carbohydrate active enzymes and secondary metabolites.</title>
        <authorList>
            <person name="Sorensen T."/>
        </authorList>
    </citation>
    <scope>NUCLEOTIDE SEQUENCE [LARGE SCALE GENOMIC DNA]</scope>
    <source>
        <strain evidence="11 12">CBS 117206</strain>
    </source>
</reference>
<accession>A0AAW0QLG1</accession>
<comment type="subunit">
    <text evidence="3">Heterooligomeric complex of about 850 to 900 kDa that forms two stacked rings, 12 to 16 nm in diameter.</text>
</comment>
<evidence type="ECO:0000256" key="1">
    <source>
        <dbReference type="ARBA" id="ARBA00004496"/>
    </source>
</evidence>
<evidence type="ECO:0000256" key="6">
    <source>
        <dbReference type="ARBA" id="ARBA00022741"/>
    </source>
</evidence>
<gene>
    <name evidence="11" type="ORF">PG999_009390</name>
</gene>
<dbReference type="InterPro" id="IPR002423">
    <property type="entry name" value="Cpn60/GroEL/TCP-1"/>
</dbReference>
<dbReference type="Proteomes" id="UP001392437">
    <property type="component" value="Unassembled WGS sequence"/>
</dbReference>
<comment type="similarity">
    <text evidence="2 10">Belongs to the TCP-1 chaperonin family.</text>
</comment>
<evidence type="ECO:0000256" key="10">
    <source>
        <dbReference type="RuleBase" id="RU004187"/>
    </source>
</evidence>
<dbReference type="SUPFAM" id="SSF52029">
    <property type="entry name" value="GroEL apical domain-like"/>
    <property type="match status" value="1"/>
</dbReference>
<dbReference type="InterPro" id="IPR002194">
    <property type="entry name" value="Chaperonin_TCP-1_CS"/>
</dbReference>
<dbReference type="EMBL" id="JAQQWP010000008">
    <property type="protein sequence ID" value="KAK8106031.1"/>
    <property type="molecule type" value="Genomic_DNA"/>
</dbReference>
<organism evidence="11 12">
    <name type="scientific">Apiospora kogelbergensis</name>
    <dbReference type="NCBI Taxonomy" id="1337665"/>
    <lineage>
        <taxon>Eukaryota</taxon>
        <taxon>Fungi</taxon>
        <taxon>Dikarya</taxon>
        <taxon>Ascomycota</taxon>
        <taxon>Pezizomycotina</taxon>
        <taxon>Sordariomycetes</taxon>
        <taxon>Xylariomycetidae</taxon>
        <taxon>Amphisphaeriales</taxon>
        <taxon>Apiosporaceae</taxon>
        <taxon>Apiospora</taxon>
    </lineage>
</organism>
<dbReference type="GO" id="GO:0016887">
    <property type="term" value="F:ATP hydrolysis activity"/>
    <property type="evidence" value="ECO:0007669"/>
    <property type="project" value="InterPro"/>
</dbReference>
<dbReference type="Pfam" id="PF00118">
    <property type="entry name" value="Cpn60_TCP1"/>
    <property type="match status" value="1"/>
</dbReference>
<dbReference type="PANTHER" id="PTHR11353">
    <property type="entry name" value="CHAPERONIN"/>
    <property type="match status" value="1"/>
</dbReference>
<dbReference type="GO" id="GO:0005524">
    <property type="term" value="F:ATP binding"/>
    <property type="evidence" value="ECO:0007669"/>
    <property type="project" value="UniProtKB-KW"/>
</dbReference>
<keyword evidence="12" id="KW-1185">Reference proteome</keyword>
<dbReference type="InterPro" id="IPR027409">
    <property type="entry name" value="GroEL-like_apical_dom_sf"/>
</dbReference>
<keyword evidence="6 10" id="KW-0547">Nucleotide-binding</keyword>
<comment type="caution">
    <text evidence="11">The sequence shown here is derived from an EMBL/GenBank/DDBJ whole genome shotgun (WGS) entry which is preliminary data.</text>
</comment>
<dbReference type="GO" id="GO:0140662">
    <property type="term" value="F:ATP-dependent protein folding chaperone"/>
    <property type="evidence" value="ECO:0007669"/>
    <property type="project" value="InterPro"/>
</dbReference>
<dbReference type="InterPro" id="IPR053374">
    <property type="entry name" value="TCP-1_chaperonin"/>
</dbReference>
<evidence type="ECO:0000256" key="5">
    <source>
        <dbReference type="ARBA" id="ARBA00022490"/>
    </source>
</evidence>
<keyword evidence="8 10" id="KW-0143">Chaperone</keyword>
<dbReference type="InterPro" id="IPR027410">
    <property type="entry name" value="TCP-1-like_intermed_sf"/>
</dbReference>
<proteinExistence type="inferred from homology"/>
<evidence type="ECO:0000313" key="12">
    <source>
        <dbReference type="Proteomes" id="UP001392437"/>
    </source>
</evidence>
<dbReference type="Gene3D" id="1.10.560.10">
    <property type="entry name" value="GroEL-like equatorial domain"/>
    <property type="match status" value="1"/>
</dbReference>
<dbReference type="FunFam" id="1.10.560.10:FF:000070">
    <property type="entry name" value="Uncharacterized protein"/>
    <property type="match status" value="1"/>
</dbReference>
<dbReference type="PROSITE" id="PS00751">
    <property type="entry name" value="TCP1_2"/>
    <property type="match status" value="1"/>
</dbReference>
<sequence length="567" mass="61684">MASMFEQPGNGTLFLGGQKISGADIRDQNVLATQAISNVVKSSFGPSGLDKMMVDDIGDVTVTNDGATILSLLDVEHPAGKILVDLAHQQDKEVGDGTTSVVLIAAELLRRGNELMKNKIHPTTIITGYRLAMREAIKYMNENISIKVEQLEKESLLSIAKTSMSSKIIGADSDFFAQMVVDAMQAVRTSNNRNEVKYPVKAVNILKAHGKSSLESVLVKGYALNCTVASQAMNTRITDAKIACLDMNLQKERMKLGVQITIDDPQQLEQIRARESGMVIDRVEMILKAGANVVLTTKGIDDMVLKLFIERGAMAVRRCKKEDLRRIAKATGATLLSTLSDLNGDEKFEPSYLGTAEEVVQERISDDECIMVKGTKTHSSASILLRGPNDFTLDEMERSVHDSLCAVKRTLESGSIVPGGGAVETALHIYLEEYAGTVGSREQLAIGEFAQALLVIPKTLAVNAAKDASELVAQLRSRHAISQRTQEGDATQDEKTTARMKGYKNYGLDLTKGKVVDEIKAGVLEPSISKIRQLKSAVEACIAIMRIDTLIKLDPEQRGEEDDGHGH</sequence>
<dbReference type="NCBIfam" id="NF041082">
    <property type="entry name" value="thermosome_alpha"/>
    <property type="match status" value="1"/>
</dbReference>
<dbReference type="InterPro" id="IPR054827">
    <property type="entry name" value="thermosome_alpha"/>
</dbReference>
<evidence type="ECO:0000256" key="7">
    <source>
        <dbReference type="ARBA" id="ARBA00022840"/>
    </source>
</evidence>
<evidence type="ECO:0000256" key="9">
    <source>
        <dbReference type="ARBA" id="ARBA00030049"/>
    </source>
</evidence>
<dbReference type="GO" id="GO:0005832">
    <property type="term" value="C:chaperonin-containing T-complex"/>
    <property type="evidence" value="ECO:0007669"/>
    <property type="project" value="UniProtKB-ARBA"/>
</dbReference>
<dbReference type="Gene3D" id="3.50.7.10">
    <property type="entry name" value="GroEL"/>
    <property type="match status" value="1"/>
</dbReference>
<dbReference type="AlphaFoldDB" id="A0AAW0QLG1"/>
<dbReference type="InterPro" id="IPR017998">
    <property type="entry name" value="Chaperone_TCP-1"/>
</dbReference>
<protein>
    <recommendedName>
        <fullName evidence="4">T-complex protein 1 subunit alpha</fullName>
    </recommendedName>
    <alternativeName>
        <fullName evidence="9">CCT-alpha</fullName>
    </alternativeName>
</protein>
<dbReference type="InterPro" id="IPR012715">
    <property type="entry name" value="Chap_CCT_alpha"/>
</dbReference>
<dbReference type="FunFam" id="3.50.7.10:FF:000009">
    <property type="entry name" value="T-complex protein 1 subunit alpha"/>
    <property type="match status" value="1"/>
</dbReference>
<dbReference type="PRINTS" id="PR00304">
    <property type="entry name" value="TCOMPLEXTCP1"/>
</dbReference>
<dbReference type="SUPFAM" id="SSF54849">
    <property type="entry name" value="GroEL-intermediate domain like"/>
    <property type="match status" value="1"/>
</dbReference>
<dbReference type="SUPFAM" id="SSF48592">
    <property type="entry name" value="GroEL equatorial domain-like"/>
    <property type="match status" value="1"/>
</dbReference>
<dbReference type="PROSITE" id="PS00750">
    <property type="entry name" value="TCP1_1"/>
    <property type="match status" value="1"/>
</dbReference>
<dbReference type="CDD" id="cd03335">
    <property type="entry name" value="TCP1_alpha"/>
    <property type="match status" value="1"/>
</dbReference>
<evidence type="ECO:0000256" key="8">
    <source>
        <dbReference type="ARBA" id="ARBA00023186"/>
    </source>
</evidence>
<evidence type="ECO:0000256" key="4">
    <source>
        <dbReference type="ARBA" id="ARBA00014424"/>
    </source>
</evidence>
<evidence type="ECO:0000313" key="11">
    <source>
        <dbReference type="EMBL" id="KAK8106031.1"/>
    </source>
</evidence>
<dbReference type="NCBIfam" id="TIGR02340">
    <property type="entry name" value="chap_CCT_alpha"/>
    <property type="match status" value="1"/>
</dbReference>